<name>A0ABS2R6G9_9BACI</name>
<feature type="region of interest" description="Disordered" evidence="1">
    <location>
        <begin position="46"/>
        <end position="83"/>
    </location>
</feature>
<dbReference type="InterPro" id="IPR019076">
    <property type="entry name" value="Spore_lipoprot_YhcN/YlaJ-like"/>
</dbReference>
<keyword evidence="3" id="KW-0449">Lipoprotein</keyword>
<dbReference type="Proteomes" id="UP000823485">
    <property type="component" value="Unassembled WGS sequence"/>
</dbReference>
<protein>
    <submittedName>
        <fullName evidence="3">YhcN/YlaJ family sporulation lipoprotein</fullName>
    </submittedName>
</protein>
<dbReference type="Pfam" id="PF09580">
    <property type="entry name" value="Spore_YhcN_YlaJ"/>
    <property type="match status" value="1"/>
</dbReference>
<reference evidence="3 4" key="1">
    <citation type="submission" date="2021-01" db="EMBL/GenBank/DDBJ databases">
        <title>Genomic Encyclopedia of Type Strains, Phase IV (KMG-IV): sequencing the most valuable type-strain genomes for metagenomic binning, comparative biology and taxonomic classification.</title>
        <authorList>
            <person name="Goeker M."/>
        </authorList>
    </citation>
    <scope>NUCLEOTIDE SEQUENCE [LARGE SCALE GENOMIC DNA]</scope>
    <source>
        <strain evidence="3 4">DSM 105453</strain>
    </source>
</reference>
<keyword evidence="4" id="KW-1185">Reference proteome</keyword>
<keyword evidence="2" id="KW-0732">Signal</keyword>
<feature type="compositionally biased region" description="Acidic residues" evidence="1">
    <location>
        <begin position="52"/>
        <end position="63"/>
    </location>
</feature>
<dbReference type="NCBIfam" id="TIGR02898">
    <property type="entry name" value="spore_YhcN_YlaJ"/>
    <property type="match status" value="1"/>
</dbReference>
<sequence length="191" mass="21521">MKFLKPIIGAGLISLMLVGCGANNDNHDRFGSDDNQPLGVRYDPQNNRDGIFDNDDGLGVDDNSDNRTNVNNTNNGNNNNQNVDVADDVADKITGLDEVERAYVLVTNRNAYVAVKLTDRANNKLTRDTERKIAKEARKANDRLDNVYVSENPDFYNRMEGYRNDINNGRPVSGFFDEFTETIRRVFPNAR</sequence>
<comment type="caution">
    <text evidence="3">The sequence shown here is derived from an EMBL/GenBank/DDBJ whole genome shotgun (WGS) entry which is preliminary data.</text>
</comment>
<evidence type="ECO:0000313" key="4">
    <source>
        <dbReference type="Proteomes" id="UP000823485"/>
    </source>
</evidence>
<dbReference type="EMBL" id="JAFBFH010000013">
    <property type="protein sequence ID" value="MBM7715257.1"/>
    <property type="molecule type" value="Genomic_DNA"/>
</dbReference>
<dbReference type="PROSITE" id="PS51257">
    <property type="entry name" value="PROKAR_LIPOPROTEIN"/>
    <property type="match status" value="1"/>
</dbReference>
<evidence type="ECO:0000313" key="3">
    <source>
        <dbReference type="EMBL" id="MBM7715257.1"/>
    </source>
</evidence>
<feature type="compositionally biased region" description="Low complexity" evidence="1">
    <location>
        <begin position="66"/>
        <end position="83"/>
    </location>
</feature>
<feature type="signal peptide" evidence="2">
    <location>
        <begin position="1"/>
        <end position="21"/>
    </location>
</feature>
<gene>
    <name evidence="3" type="ORF">JOC94_002244</name>
</gene>
<evidence type="ECO:0000256" key="1">
    <source>
        <dbReference type="SAM" id="MobiDB-lite"/>
    </source>
</evidence>
<organism evidence="3 4">
    <name type="scientific">Siminovitchia thermophila</name>
    <dbReference type="NCBI Taxonomy" id="1245522"/>
    <lineage>
        <taxon>Bacteria</taxon>
        <taxon>Bacillati</taxon>
        <taxon>Bacillota</taxon>
        <taxon>Bacilli</taxon>
        <taxon>Bacillales</taxon>
        <taxon>Bacillaceae</taxon>
        <taxon>Siminovitchia</taxon>
    </lineage>
</organism>
<proteinExistence type="predicted"/>
<dbReference type="RefSeq" id="WP_077110761.1">
    <property type="nucleotide sequence ID" value="NZ_JAFBFH010000013.1"/>
</dbReference>
<evidence type="ECO:0000256" key="2">
    <source>
        <dbReference type="SAM" id="SignalP"/>
    </source>
</evidence>
<feature type="chain" id="PRO_5046149100" evidence="2">
    <location>
        <begin position="22"/>
        <end position="191"/>
    </location>
</feature>
<dbReference type="InterPro" id="IPR014247">
    <property type="entry name" value="Spore_lipoprot_YhcN/YlaJ"/>
</dbReference>
<accession>A0ABS2R6G9</accession>